<dbReference type="InterPro" id="IPR039143">
    <property type="entry name" value="GNPNAT1-like"/>
</dbReference>
<sequence>MKLEIRPVKNEEEYRQVRRIREKVFIKEQGISRDCDNDGKDEGATHLIAKLKKEPIGTVRIRNINNKAKLERISILKKYRNQGFGEKMVEEAIEYCKKKEVSEIFIHSLIDQKSFYEKIGFEPVGETFSEAGVEHIKMILSEDKPK</sequence>
<reference evidence="2" key="1">
    <citation type="journal article" date="2013" name="Syst. Appl. Microbiol.">
        <title>New insights into the archaeal diversity of a hypersaline microbial mat obtained by a metagenomic approach.</title>
        <authorList>
            <person name="Lopez-Lopez A."/>
            <person name="Richter M."/>
            <person name="Pena A."/>
            <person name="Tamames J."/>
            <person name="Rossello-Mora R."/>
        </authorList>
    </citation>
    <scope>NUCLEOTIDE SEQUENCE</scope>
</reference>
<dbReference type="GO" id="GO:0008080">
    <property type="term" value="F:N-acetyltransferase activity"/>
    <property type="evidence" value="ECO:0007669"/>
    <property type="project" value="TreeGrafter"/>
</dbReference>
<gene>
    <name evidence="2" type="ORF">FLSS-25_0005</name>
</gene>
<dbReference type="CDD" id="cd04301">
    <property type="entry name" value="NAT_SF"/>
    <property type="match status" value="1"/>
</dbReference>
<proteinExistence type="predicted"/>
<evidence type="ECO:0000259" key="1">
    <source>
        <dbReference type="PROSITE" id="PS51186"/>
    </source>
</evidence>
<dbReference type="InterPro" id="IPR000182">
    <property type="entry name" value="GNAT_dom"/>
</dbReference>
<dbReference type="PANTHER" id="PTHR13355:SF22">
    <property type="entry name" value="SLL0786 PROTEIN"/>
    <property type="match status" value="1"/>
</dbReference>
<dbReference type="AlphaFoldDB" id="M1PW67"/>
<dbReference type="Pfam" id="PF13673">
    <property type="entry name" value="Acetyltransf_10"/>
    <property type="match status" value="1"/>
</dbReference>
<feature type="domain" description="N-acetyltransferase" evidence="1">
    <location>
        <begin position="3"/>
        <end position="143"/>
    </location>
</feature>
<organism evidence="2">
    <name type="scientific">uncultured organism</name>
    <dbReference type="NCBI Taxonomy" id="155900"/>
    <lineage>
        <taxon>unclassified sequences</taxon>
        <taxon>environmental samples</taxon>
    </lineage>
</organism>
<keyword evidence="2" id="KW-0808">Transferase</keyword>
<dbReference type="PROSITE" id="PS51186">
    <property type="entry name" value="GNAT"/>
    <property type="match status" value="1"/>
</dbReference>
<dbReference type="SUPFAM" id="SSF55729">
    <property type="entry name" value="Acyl-CoA N-acyltransferases (Nat)"/>
    <property type="match status" value="1"/>
</dbReference>
<dbReference type="EMBL" id="JX684091">
    <property type="protein sequence ID" value="AGF93404.1"/>
    <property type="molecule type" value="Genomic_DNA"/>
</dbReference>
<protein>
    <submittedName>
        <fullName evidence="2">Acetyltransferase, GNAT family</fullName>
    </submittedName>
</protein>
<accession>M1PW67</accession>
<name>M1PW67_9ZZZZ</name>
<evidence type="ECO:0000313" key="2">
    <source>
        <dbReference type="EMBL" id="AGF93404.1"/>
    </source>
</evidence>
<dbReference type="Gene3D" id="3.40.630.30">
    <property type="match status" value="1"/>
</dbReference>
<dbReference type="PANTHER" id="PTHR13355">
    <property type="entry name" value="GLUCOSAMINE 6-PHOSPHATE N-ACETYLTRANSFERASE"/>
    <property type="match status" value="1"/>
</dbReference>
<dbReference type="InterPro" id="IPR016181">
    <property type="entry name" value="Acyl_CoA_acyltransferase"/>
</dbReference>